<keyword evidence="4" id="KW-1185">Reference proteome</keyword>
<feature type="domain" description="HMA" evidence="2">
    <location>
        <begin position="30"/>
        <end position="96"/>
    </location>
</feature>
<dbReference type="RefSeq" id="WP_377523103.1">
    <property type="nucleotide sequence ID" value="NZ_JBHTLD010000019.1"/>
</dbReference>
<comment type="caution">
    <text evidence="3">The sequence shown here is derived from an EMBL/GenBank/DDBJ whole genome shotgun (WGS) entry which is preliminary data.</text>
</comment>
<protein>
    <submittedName>
        <fullName evidence="3">Heavy-metal-associated domain-containing protein</fullName>
    </submittedName>
</protein>
<evidence type="ECO:0000313" key="3">
    <source>
        <dbReference type="EMBL" id="MFD1185347.1"/>
    </source>
</evidence>
<dbReference type="SUPFAM" id="SSF55008">
    <property type="entry name" value="HMA, heavy metal-associated domain"/>
    <property type="match status" value="1"/>
</dbReference>
<evidence type="ECO:0000313" key="4">
    <source>
        <dbReference type="Proteomes" id="UP001597094"/>
    </source>
</evidence>
<dbReference type="PROSITE" id="PS50846">
    <property type="entry name" value="HMA_2"/>
    <property type="match status" value="1"/>
</dbReference>
<dbReference type="Gene3D" id="3.30.70.100">
    <property type="match status" value="1"/>
</dbReference>
<organism evidence="3 4">
    <name type="scientific">Pontibacter rugosus</name>
    <dbReference type="NCBI Taxonomy" id="1745966"/>
    <lineage>
        <taxon>Bacteria</taxon>
        <taxon>Pseudomonadati</taxon>
        <taxon>Bacteroidota</taxon>
        <taxon>Cytophagia</taxon>
        <taxon>Cytophagales</taxon>
        <taxon>Hymenobacteraceae</taxon>
        <taxon>Pontibacter</taxon>
    </lineage>
</organism>
<evidence type="ECO:0000256" key="1">
    <source>
        <dbReference type="SAM" id="SignalP"/>
    </source>
</evidence>
<keyword evidence="1" id="KW-0732">Signal</keyword>
<accession>A0ABW3SKH7</accession>
<dbReference type="InterPro" id="IPR036163">
    <property type="entry name" value="HMA_dom_sf"/>
</dbReference>
<reference evidence="4" key="1">
    <citation type="journal article" date="2019" name="Int. J. Syst. Evol. Microbiol.">
        <title>The Global Catalogue of Microorganisms (GCM) 10K type strain sequencing project: providing services to taxonomists for standard genome sequencing and annotation.</title>
        <authorList>
            <consortium name="The Broad Institute Genomics Platform"/>
            <consortium name="The Broad Institute Genome Sequencing Center for Infectious Disease"/>
            <person name="Wu L."/>
            <person name="Ma J."/>
        </authorList>
    </citation>
    <scope>NUCLEOTIDE SEQUENCE [LARGE SCALE GENOMIC DNA]</scope>
    <source>
        <strain evidence="4">JCM 31319</strain>
    </source>
</reference>
<proteinExistence type="predicted"/>
<dbReference type="Pfam" id="PF00403">
    <property type="entry name" value="HMA"/>
    <property type="match status" value="1"/>
</dbReference>
<evidence type="ECO:0000259" key="2">
    <source>
        <dbReference type="PROSITE" id="PS50846"/>
    </source>
</evidence>
<dbReference type="Proteomes" id="UP001597094">
    <property type="component" value="Unassembled WGS sequence"/>
</dbReference>
<name>A0ABW3SKH7_9BACT</name>
<dbReference type="CDD" id="cd00371">
    <property type="entry name" value="HMA"/>
    <property type="match status" value="1"/>
</dbReference>
<feature type="chain" id="PRO_5045182509" evidence="1">
    <location>
        <begin position="23"/>
        <end position="119"/>
    </location>
</feature>
<sequence>MNKLKVLFFSMVMAFISINVQAQTNQSGNQKTVEIKTSAVCNMCKHTLEKAMAYEKGVKSSNLDVKSKVLTVVFDSRKTNADNIVKAVTETGYDANEKPAQERAYNRLDDCCKKEMGSH</sequence>
<dbReference type="EMBL" id="JBHTLD010000019">
    <property type="protein sequence ID" value="MFD1185347.1"/>
    <property type="molecule type" value="Genomic_DNA"/>
</dbReference>
<gene>
    <name evidence="3" type="ORF">ACFQ2O_03940</name>
</gene>
<dbReference type="InterPro" id="IPR006121">
    <property type="entry name" value="HMA_dom"/>
</dbReference>
<feature type="signal peptide" evidence="1">
    <location>
        <begin position="1"/>
        <end position="22"/>
    </location>
</feature>